<reference evidence="1" key="1">
    <citation type="submission" date="2020-11" db="EMBL/GenBank/DDBJ databases">
        <title>Adaptations for nitrogen fixation in a non-lichenized fungal sporocarp promotes dispersal by wood-feeding termites.</title>
        <authorList>
            <consortium name="DOE Joint Genome Institute"/>
            <person name="Koch R.A."/>
            <person name="Yoon G."/>
            <person name="Arayal U."/>
            <person name="Lail K."/>
            <person name="Amirebrahimi M."/>
            <person name="Labutti K."/>
            <person name="Lipzen A."/>
            <person name="Riley R."/>
            <person name="Barry K."/>
            <person name="Henrissat B."/>
            <person name="Grigoriev I.V."/>
            <person name="Herr J.R."/>
            <person name="Aime M.C."/>
        </authorList>
    </citation>
    <scope>NUCLEOTIDE SEQUENCE</scope>
    <source>
        <strain evidence="1">MCA 3950</strain>
    </source>
</reference>
<sequence length="322" mass="35799">MMILPSSTPCSSDHDSLNFSATTQGDLARLHKACDPAPFGRSNETVLDEIYRRAQKLDLSVESYKLNVYGEGALFKAHKDTPRAPNMFGSLVLVFPTPHMDTKKDFESYTFDTGTILANSPPTSPSIAYVTFYSGVEHEVLLVISRARITLTYNLYFEQAPRFFGVPDAKHTILRDSLKRLMEDETFLPDGGCLGFGLRHQYQLGHDGSVQSLAGNFEGSDAAIYSACTELGLNVMLQVLHKEENGERLFLSREGPSFDLEVEDIDDAMAESMDVVQEEYGEGMVWVTDAGQNLNVVAYGNEASLAYIYGDVCLLVEWEKRN</sequence>
<evidence type="ECO:0000313" key="1">
    <source>
        <dbReference type="EMBL" id="KAG7448412.1"/>
    </source>
</evidence>
<organism evidence="1 2">
    <name type="scientific">Guyanagaster necrorhizus</name>
    <dbReference type="NCBI Taxonomy" id="856835"/>
    <lineage>
        <taxon>Eukaryota</taxon>
        <taxon>Fungi</taxon>
        <taxon>Dikarya</taxon>
        <taxon>Basidiomycota</taxon>
        <taxon>Agaricomycotina</taxon>
        <taxon>Agaricomycetes</taxon>
        <taxon>Agaricomycetidae</taxon>
        <taxon>Agaricales</taxon>
        <taxon>Marasmiineae</taxon>
        <taxon>Physalacriaceae</taxon>
        <taxon>Guyanagaster</taxon>
    </lineage>
</organism>
<comment type="caution">
    <text evidence="1">The sequence shown here is derived from an EMBL/GenBank/DDBJ whole genome shotgun (WGS) entry which is preliminary data.</text>
</comment>
<gene>
    <name evidence="1" type="ORF">BT62DRAFT_918050</name>
</gene>
<proteinExistence type="predicted"/>
<dbReference type="OrthoDB" id="27483at2759"/>
<dbReference type="Gene3D" id="2.60.120.620">
    <property type="entry name" value="q2cbj1_9rhob like domain"/>
    <property type="match status" value="1"/>
</dbReference>
<evidence type="ECO:0000313" key="2">
    <source>
        <dbReference type="Proteomes" id="UP000812287"/>
    </source>
</evidence>
<evidence type="ECO:0008006" key="3">
    <source>
        <dbReference type="Google" id="ProtNLM"/>
    </source>
</evidence>
<dbReference type="Proteomes" id="UP000812287">
    <property type="component" value="Unassembled WGS sequence"/>
</dbReference>
<dbReference type="PANTHER" id="PTHR33099:SF14">
    <property type="entry name" value="PROLYL 4-HYDROXYLASE ALPHA SUBUNIT FE(2+) 2OG DIOXYGENASE DOMAIN-CONTAINING PROTEIN"/>
    <property type="match status" value="1"/>
</dbReference>
<dbReference type="RefSeq" id="XP_043041912.1">
    <property type="nucleotide sequence ID" value="XM_043184071.1"/>
</dbReference>
<accession>A0A9P7VWX0</accession>
<dbReference type="AlphaFoldDB" id="A0A9P7VWX0"/>
<keyword evidence="2" id="KW-1185">Reference proteome</keyword>
<dbReference type="EMBL" id="MU250529">
    <property type="protein sequence ID" value="KAG7448412.1"/>
    <property type="molecule type" value="Genomic_DNA"/>
</dbReference>
<dbReference type="PANTHER" id="PTHR33099">
    <property type="entry name" value="FE2OG DIOXYGENASE DOMAIN-CONTAINING PROTEIN"/>
    <property type="match status" value="1"/>
</dbReference>
<dbReference type="GeneID" id="66106368"/>
<protein>
    <recommendedName>
        <fullName evidence="3">Prolyl 4-hydroxylase alpha subunit Fe(2+) 2OG dioxygenase domain-containing protein</fullName>
    </recommendedName>
</protein>
<name>A0A9P7VWX0_9AGAR</name>